<dbReference type="EMBL" id="UHIC01000001">
    <property type="protein sequence ID" value="SUO96843.1"/>
    <property type="molecule type" value="Genomic_DNA"/>
</dbReference>
<dbReference type="PANTHER" id="PTHR42903:SF1">
    <property type="entry name" value="INNER MEMBRANE PROTEIN YCCF"/>
    <property type="match status" value="1"/>
</dbReference>
<reference evidence="3 4" key="1">
    <citation type="submission" date="2018-06" db="EMBL/GenBank/DDBJ databases">
        <authorList>
            <consortium name="Pathogen Informatics"/>
            <person name="Doyle S."/>
        </authorList>
    </citation>
    <scope>NUCLEOTIDE SEQUENCE [LARGE SCALE GENOMIC DNA]</scope>
    <source>
        <strain evidence="3 4">NCTC13337</strain>
    </source>
</reference>
<comment type="subcellular location">
    <subcellularLocation>
        <location evidence="1">Cell inner membrane</location>
        <topology evidence="1">Multi-pass membrane protein</topology>
    </subcellularLocation>
</comment>
<name>A0A380MY69_9GAMM</name>
<proteinExistence type="predicted"/>
<keyword evidence="1" id="KW-0997">Cell inner membrane</keyword>
<evidence type="ECO:0000259" key="2">
    <source>
        <dbReference type="Pfam" id="PF03733"/>
    </source>
</evidence>
<protein>
    <recommendedName>
        <fullName evidence="1">Inner membrane protein YccF</fullName>
    </recommendedName>
</protein>
<evidence type="ECO:0000256" key="1">
    <source>
        <dbReference type="PIRNR" id="PIRNR028777"/>
    </source>
</evidence>
<evidence type="ECO:0000313" key="4">
    <source>
        <dbReference type="Proteomes" id="UP000254601"/>
    </source>
</evidence>
<feature type="domain" description="Inner membrane component" evidence="2">
    <location>
        <begin position="4"/>
        <end position="53"/>
    </location>
</feature>
<sequence>MRFILNILWVVMGGFLMSLGWLLSAFLMALTVVGLPWVPACIKMARFVLWPFGYQAVDNQSLGKEGLSSGPLGCIGNLIWLILAGWWLALGHLIAAVANFVTIIGIPFGWQHLKMIRFSLAPIGMSITPIKD</sequence>
<keyword evidence="1" id="KW-0812">Transmembrane</keyword>
<feature type="transmembrane region" description="Helical" evidence="1">
    <location>
        <begin position="7"/>
        <end position="30"/>
    </location>
</feature>
<dbReference type="Proteomes" id="UP000254601">
    <property type="component" value="Unassembled WGS sequence"/>
</dbReference>
<dbReference type="NCBIfam" id="NF008740">
    <property type="entry name" value="PRK11770.1-2"/>
    <property type="match status" value="1"/>
</dbReference>
<dbReference type="Pfam" id="PF03733">
    <property type="entry name" value="YccF"/>
    <property type="match status" value="2"/>
</dbReference>
<dbReference type="PANTHER" id="PTHR42903">
    <property type="entry name" value="INNER MEMBRANE PROTEIN YCCF"/>
    <property type="match status" value="1"/>
</dbReference>
<dbReference type="InterPro" id="IPR031308">
    <property type="entry name" value="UCP028777"/>
</dbReference>
<organism evidence="3 4">
    <name type="scientific">Suttonella ornithocola</name>
    <dbReference type="NCBI Taxonomy" id="279832"/>
    <lineage>
        <taxon>Bacteria</taxon>
        <taxon>Pseudomonadati</taxon>
        <taxon>Pseudomonadota</taxon>
        <taxon>Gammaproteobacteria</taxon>
        <taxon>Cardiobacteriales</taxon>
        <taxon>Cardiobacteriaceae</taxon>
        <taxon>Suttonella</taxon>
    </lineage>
</organism>
<keyword evidence="4" id="KW-1185">Reference proteome</keyword>
<dbReference type="AlphaFoldDB" id="A0A380MY69"/>
<feature type="transmembrane region" description="Helical" evidence="1">
    <location>
        <begin position="93"/>
        <end position="110"/>
    </location>
</feature>
<keyword evidence="1" id="KW-1133">Transmembrane helix</keyword>
<feature type="domain" description="Inner membrane component" evidence="2">
    <location>
        <begin position="75"/>
        <end position="124"/>
    </location>
</feature>
<keyword evidence="1" id="KW-0472">Membrane</keyword>
<keyword evidence="1" id="KW-1003">Cell membrane</keyword>
<dbReference type="InterPro" id="IPR005185">
    <property type="entry name" value="YccF"/>
</dbReference>
<dbReference type="OrthoDB" id="3238663at2"/>
<accession>A0A380MY69</accession>
<gene>
    <name evidence="3" type="primary">yccF</name>
    <name evidence="3" type="ORF">NCTC13337_02046</name>
</gene>
<evidence type="ECO:0000313" key="3">
    <source>
        <dbReference type="EMBL" id="SUO96843.1"/>
    </source>
</evidence>
<dbReference type="InterPro" id="IPR052937">
    <property type="entry name" value="Inner_membrane_protein"/>
</dbReference>
<dbReference type="PIRSF" id="PIRSF028777">
    <property type="entry name" value="UCP028777"/>
    <property type="match status" value="1"/>
</dbReference>
<dbReference type="NCBIfam" id="NF008741">
    <property type="entry name" value="PRK11770.1-3"/>
    <property type="match status" value="1"/>
</dbReference>
<dbReference type="RefSeq" id="WP_072575736.1">
    <property type="nucleotide sequence ID" value="NZ_LWHB01000023.1"/>
</dbReference>
<dbReference type="GO" id="GO:0005886">
    <property type="term" value="C:plasma membrane"/>
    <property type="evidence" value="ECO:0007669"/>
    <property type="project" value="UniProtKB-SubCell"/>
</dbReference>